<keyword evidence="6" id="KW-1185">Reference proteome</keyword>
<evidence type="ECO:0000256" key="2">
    <source>
        <dbReference type="ARBA" id="ARBA00018874"/>
    </source>
</evidence>
<feature type="compositionally biased region" description="Low complexity" evidence="4">
    <location>
        <begin position="283"/>
        <end position="292"/>
    </location>
</feature>
<dbReference type="InterPro" id="IPR012445">
    <property type="entry name" value="ATG101"/>
</dbReference>
<name>A0A9W7DCH0_AMBMO</name>
<feature type="region of interest" description="Disordered" evidence="4">
    <location>
        <begin position="164"/>
        <end position="223"/>
    </location>
</feature>
<dbReference type="GO" id="GO:0000407">
    <property type="term" value="C:phagophore assembly site"/>
    <property type="evidence" value="ECO:0007669"/>
    <property type="project" value="TreeGrafter"/>
</dbReference>
<organism evidence="5 6">
    <name type="scientific">Ambrosiozyma monospora</name>
    <name type="common">Yeast</name>
    <name type="synonym">Endomycopsis monosporus</name>
    <dbReference type="NCBI Taxonomy" id="43982"/>
    <lineage>
        <taxon>Eukaryota</taxon>
        <taxon>Fungi</taxon>
        <taxon>Dikarya</taxon>
        <taxon>Ascomycota</taxon>
        <taxon>Saccharomycotina</taxon>
        <taxon>Pichiomycetes</taxon>
        <taxon>Pichiales</taxon>
        <taxon>Pichiaceae</taxon>
        <taxon>Ambrosiozyma</taxon>
    </lineage>
</organism>
<feature type="region of interest" description="Disordered" evidence="4">
    <location>
        <begin position="85"/>
        <end position="110"/>
    </location>
</feature>
<keyword evidence="3" id="KW-0072">Autophagy</keyword>
<feature type="compositionally biased region" description="Basic residues" evidence="4">
    <location>
        <begin position="199"/>
        <end position="220"/>
    </location>
</feature>
<feature type="region of interest" description="Disordered" evidence="4">
    <location>
        <begin position="250"/>
        <end position="300"/>
    </location>
</feature>
<feature type="compositionally biased region" description="Low complexity" evidence="4">
    <location>
        <begin position="453"/>
        <end position="465"/>
    </location>
</feature>
<evidence type="ECO:0000313" key="6">
    <source>
        <dbReference type="Proteomes" id="UP001165063"/>
    </source>
</evidence>
<feature type="compositionally biased region" description="Acidic residues" evidence="4">
    <location>
        <begin position="385"/>
        <end position="409"/>
    </location>
</feature>
<proteinExistence type="inferred from homology"/>
<feature type="region of interest" description="Disordered" evidence="4">
    <location>
        <begin position="371"/>
        <end position="479"/>
    </location>
</feature>
<dbReference type="Pfam" id="PF07855">
    <property type="entry name" value="ATG101"/>
    <property type="match status" value="1"/>
</dbReference>
<dbReference type="EMBL" id="BSXU01000178">
    <property type="protein sequence ID" value="GMG19681.1"/>
    <property type="molecule type" value="Genomic_DNA"/>
</dbReference>
<gene>
    <name evidence="5" type="ORF">Amon01_000065200</name>
</gene>
<evidence type="ECO:0000256" key="4">
    <source>
        <dbReference type="SAM" id="MobiDB-lite"/>
    </source>
</evidence>
<feature type="compositionally biased region" description="Basic and acidic residues" evidence="4">
    <location>
        <begin position="371"/>
        <end position="384"/>
    </location>
</feature>
<feature type="compositionally biased region" description="Low complexity" evidence="4">
    <location>
        <begin position="186"/>
        <end position="196"/>
    </location>
</feature>
<dbReference type="GO" id="GO:0019901">
    <property type="term" value="F:protein kinase binding"/>
    <property type="evidence" value="ECO:0007669"/>
    <property type="project" value="TreeGrafter"/>
</dbReference>
<dbReference type="PANTHER" id="PTHR13292">
    <property type="entry name" value="AUTOPHAGY-RELATED PROTEIN 101"/>
    <property type="match status" value="1"/>
</dbReference>
<feature type="compositionally biased region" description="Low complexity" evidence="4">
    <location>
        <begin position="164"/>
        <end position="179"/>
    </location>
</feature>
<comment type="caution">
    <text evidence="5">The sequence shown here is derived from an EMBL/GenBank/DDBJ whole genome shotgun (WGS) entry which is preliminary data.</text>
</comment>
<dbReference type="PANTHER" id="PTHR13292:SF0">
    <property type="entry name" value="AUTOPHAGY-RELATED PROTEIN 101"/>
    <property type="match status" value="1"/>
</dbReference>
<evidence type="ECO:0000256" key="3">
    <source>
        <dbReference type="ARBA" id="ARBA00023006"/>
    </source>
</evidence>
<evidence type="ECO:0000313" key="5">
    <source>
        <dbReference type="EMBL" id="GMG19681.1"/>
    </source>
</evidence>
<comment type="similarity">
    <text evidence="1">Belongs to the ATG101 family.</text>
</comment>
<feature type="compositionally biased region" description="Low complexity" evidence="4">
    <location>
        <begin position="250"/>
        <end position="273"/>
    </location>
</feature>
<dbReference type="GO" id="GO:0000045">
    <property type="term" value="P:autophagosome assembly"/>
    <property type="evidence" value="ECO:0007669"/>
    <property type="project" value="TreeGrafter"/>
</dbReference>
<feature type="compositionally biased region" description="Polar residues" evidence="4">
    <location>
        <begin position="424"/>
        <end position="444"/>
    </location>
</feature>
<protein>
    <recommendedName>
        <fullName evidence="2">Autophagy-related protein 101</fullName>
    </recommendedName>
</protein>
<dbReference type="Proteomes" id="UP001165063">
    <property type="component" value="Unassembled WGS sequence"/>
</dbReference>
<evidence type="ECO:0000256" key="1">
    <source>
        <dbReference type="ARBA" id="ARBA00007130"/>
    </source>
</evidence>
<dbReference type="GO" id="GO:1990316">
    <property type="term" value="C:Atg1/ULK1 kinase complex"/>
    <property type="evidence" value="ECO:0007669"/>
    <property type="project" value="TreeGrafter"/>
</dbReference>
<sequence length="493" mass="56943">MNDRLPNNSNKVFDLKIASSIDLFHDYIKGILWSIFFTRLFGTVEPQDNHHFLNIPYPTVKYPELGDLIESKIKLIMTELENTQLDQQKQRHQMPNTAKSTPQNSTKTSADVMNVKDDKSQDEEQLQFKCIIVLKFYQQSIPTEDLSAQLASLQLSQEYHLQKQQQQQGGLESESSSTSNINLNKSLTSSTASSFSNIKKPRSGKKQKNRHKKQQRRKLTHSQIQRNLRSKYRYFNPWETWHLKITISGSSTSGLSATSSETCDASDSSITVDSDSDDDTNYQKQQQQQSQKQPRKRKVSSDLIQQDFENNMFQIINYVDFNKSPIPPVKTVDLAPFPYLLLFGLNTLDPEILDDSFSNLEISLKEYEEDYRGSVNDNDYHGNEDNEEDDDEYDEDYDYEEEYDDDDEESGFRDQEIEGESQESLEYITTTENGDVIMSSSSSHRNQRGGSEGQQQSSAHQQRQYQQHRRGRGSVGSGEELIRNGYKFFKKFL</sequence>
<reference evidence="5" key="1">
    <citation type="submission" date="2023-04" db="EMBL/GenBank/DDBJ databases">
        <title>Ambrosiozyma monospora NBRC 1965.</title>
        <authorList>
            <person name="Ichikawa N."/>
            <person name="Sato H."/>
            <person name="Tonouchi N."/>
        </authorList>
    </citation>
    <scope>NUCLEOTIDE SEQUENCE</scope>
    <source>
        <strain evidence="5">NBRC 1965</strain>
    </source>
</reference>
<accession>A0A9W7DCH0</accession>
<dbReference type="OrthoDB" id="10259639at2759"/>
<dbReference type="AlphaFoldDB" id="A0A9W7DCH0"/>